<feature type="transmembrane region" description="Helical" evidence="9">
    <location>
        <begin position="12"/>
        <end position="33"/>
    </location>
</feature>
<gene>
    <name evidence="11" type="ORF">C7Y71_003300</name>
</gene>
<dbReference type="OrthoDB" id="9815750at2"/>
<evidence type="ECO:0000256" key="4">
    <source>
        <dbReference type="ARBA" id="ARBA00022679"/>
    </source>
</evidence>
<keyword evidence="6 11" id="KW-0418">Kinase</keyword>
<feature type="domain" description="Histidine kinase" evidence="10">
    <location>
        <begin position="192"/>
        <end position="396"/>
    </location>
</feature>
<dbReference type="GO" id="GO:0004673">
    <property type="term" value="F:protein histidine kinase activity"/>
    <property type="evidence" value="ECO:0007669"/>
    <property type="project" value="UniProtKB-EC"/>
</dbReference>
<dbReference type="PANTHER" id="PTHR43065:SF10">
    <property type="entry name" value="PEROXIDE STRESS-ACTIVATED HISTIDINE KINASE MAK3"/>
    <property type="match status" value="1"/>
</dbReference>
<keyword evidence="8" id="KW-0902">Two-component regulatory system</keyword>
<dbReference type="KEGG" id="alq:C7Y71_003300"/>
<dbReference type="InterPro" id="IPR036890">
    <property type="entry name" value="HATPase_C_sf"/>
</dbReference>
<name>A0A5P8E535_9BACT</name>
<evidence type="ECO:0000256" key="5">
    <source>
        <dbReference type="ARBA" id="ARBA00022741"/>
    </source>
</evidence>
<keyword evidence="3" id="KW-0597">Phosphoprotein</keyword>
<dbReference type="SUPFAM" id="SSF55874">
    <property type="entry name" value="ATPase domain of HSP90 chaperone/DNA topoisomerase II/histidine kinase"/>
    <property type="match status" value="1"/>
</dbReference>
<dbReference type="EC" id="2.7.13.3" evidence="2"/>
<reference evidence="11 12" key="1">
    <citation type="submission" date="2018-11" db="EMBL/GenBank/DDBJ databases">
        <authorList>
            <person name="Na S.W."/>
            <person name="Baik M."/>
        </authorList>
    </citation>
    <scope>NUCLEOTIDE SEQUENCE [LARGE SCALE GENOMIC DNA]</scope>
    <source>
        <strain evidence="11 12">E39</strain>
    </source>
</reference>
<proteinExistence type="predicted"/>
<comment type="catalytic activity">
    <reaction evidence="1">
        <text>ATP + protein L-histidine = ADP + protein N-phospho-L-histidine.</text>
        <dbReference type="EC" id="2.7.13.3"/>
    </reaction>
</comment>
<dbReference type="GO" id="GO:0005524">
    <property type="term" value="F:ATP binding"/>
    <property type="evidence" value="ECO:0007669"/>
    <property type="project" value="UniProtKB-KW"/>
</dbReference>
<dbReference type="GO" id="GO:0000160">
    <property type="term" value="P:phosphorelay signal transduction system"/>
    <property type="evidence" value="ECO:0007669"/>
    <property type="project" value="UniProtKB-KW"/>
</dbReference>
<protein>
    <recommendedName>
        <fullName evidence="2">histidine kinase</fullName>
        <ecNumber evidence="2">2.7.13.3</ecNumber>
    </recommendedName>
</protein>
<dbReference type="RefSeq" id="WP_111898582.1">
    <property type="nucleotide sequence ID" value="NZ_CP033459.1"/>
</dbReference>
<dbReference type="PANTHER" id="PTHR43065">
    <property type="entry name" value="SENSOR HISTIDINE KINASE"/>
    <property type="match status" value="1"/>
</dbReference>
<keyword evidence="7" id="KW-0067">ATP-binding</keyword>
<keyword evidence="9" id="KW-1133">Transmembrane helix</keyword>
<dbReference type="AlphaFoldDB" id="A0A5P8E535"/>
<organism evidence="11 12">
    <name type="scientific">Pseudoprevotella muciniphila</name>
    <dbReference type="NCBI Taxonomy" id="2133944"/>
    <lineage>
        <taxon>Bacteria</taxon>
        <taxon>Pseudomonadati</taxon>
        <taxon>Bacteroidota</taxon>
        <taxon>Bacteroidia</taxon>
        <taxon>Bacteroidales</taxon>
        <taxon>Prevotellaceae</taxon>
        <taxon>Pseudoprevotella</taxon>
    </lineage>
</organism>
<evidence type="ECO:0000256" key="8">
    <source>
        <dbReference type="ARBA" id="ARBA00023012"/>
    </source>
</evidence>
<evidence type="ECO:0000256" key="7">
    <source>
        <dbReference type="ARBA" id="ARBA00022840"/>
    </source>
</evidence>
<dbReference type="PROSITE" id="PS50109">
    <property type="entry name" value="HIS_KIN"/>
    <property type="match status" value="1"/>
</dbReference>
<dbReference type="Proteomes" id="UP000249375">
    <property type="component" value="Chromosome"/>
</dbReference>
<accession>A0A5P8E535</accession>
<dbReference type="Gene3D" id="3.30.565.10">
    <property type="entry name" value="Histidine kinase-like ATPase, C-terminal domain"/>
    <property type="match status" value="1"/>
</dbReference>
<dbReference type="PRINTS" id="PR00344">
    <property type="entry name" value="BCTRLSENSOR"/>
</dbReference>
<feature type="transmembrane region" description="Helical" evidence="9">
    <location>
        <begin position="157"/>
        <end position="177"/>
    </location>
</feature>
<evidence type="ECO:0000256" key="6">
    <source>
        <dbReference type="ARBA" id="ARBA00022777"/>
    </source>
</evidence>
<keyword evidence="9" id="KW-0472">Membrane</keyword>
<dbReference type="InterPro" id="IPR003594">
    <property type="entry name" value="HATPase_dom"/>
</dbReference>
<dbReference type="EMBL" id="CP033459">
    <property type="protein sequence ID" value="QFQ12123.1"/>
    <property type="molecule type" value="Genomic_DNA"/>
</dbReference>
<keyword evidence="12" id="KW-1185">Reference proteome</keyword>
<dbReference type="SMART" id="SM00387">
    <property type="entry name" value="HATPase_c"/>
    <property type="match status" value="1"/>
</dbReference>
<evidence type="ECO:0000256" key="9">
    <source>
        <dbReference type="SAM" id="Phobius"/>
    </source>
</evidence>
<dbReference type="InterPro" id="IPR004358">
    <property type="entry name" value="Sig_transdc_His_kin-like_C"/>
</dbReference>
<evidence type="ECO:0000259" key="10">
    <source>
        <dbReference type="PROSITE" id="PS50109"/>
    </source>
</evidence>
<keyword evidence="9" id="KW-0812">Transmembrane</keyword>
<evidence type="ECO:0000256" key="2">
    <source>
        <dbReference type="ARBA" id="ARBA00012438"/>
    </source>
</evidence>
<sequence>MLWTERTRHVKIALVVAAVLIAAMSLVASFYLIRDLKAEEHRKMEIWAKAMQTLQEANEKTDLSMVFSVIESNHTIPVIVIDPSGNVMDCRNVDVGRNSSQEDSIAKIKEIARNMQSSGNTLRMNLTQQGVEGLSPEYITVCYGESLMLGRLSSYPFVQLGVVGLFMAVAIFALLSLKRAEQNRVWVGLSRETAHQLGTPISSLMAWNQILQEQYPDDTLLPEMETDVKRLQLIAERFSKIGSKPELKLCDLLIIVQATVDYMRRRAPEHVRVNFTPPEEEVPEVRLSAPLFQWVLENLCKNAMDAMPDGRGEINISIVRKERKIRILVQDTGKGINKKNFKNVFKPGFTTKQRGWGLGLSLAKRIVEEYHKGAIYVKDSQIGKGTTFAIDLNIEQ</sequence>
<keyword evidence="4" id="KW-0808">Transferase</keyword>
<dbReference type="Pfam" id="PF02518">
    <property type="entry name" value="HATPase_c"/>
    <property type="match status" value="1"/>
</dbReference>
<dbReference type="InterPro" id="IPR005467">
    <property type="entry name" value="His_kinase_dom"/>
</dbReference>
<evidence type="ECO:0000256" key="3">
    <source>
        <dbReference type="ARBA" id="ARBA00022553"/>
    </source>
</evidence>
<evidence type="ECO:0000313" key="11">
    <source>
        <dbReference type="EMBL" id="QFQ12123.1"/>
    </source>
</evidence>
<keyword evidence="5" id="KW-0547">Nucleotide-binding</keyword>
<evidence type="ECO:0000313" key="12">
    <source>
        <dbReference type="Proteomes" id="UP000249375"/>
    </source>
</evidence>
<evidence type="ECO:0000256" key="1">
    <source>
        <dbReference type="ARBA" id="ARBA00000085"/>
    </source>
</evidence>